<proteinExistence type="predicted"/>
<dbReference type="EMBL" id="LUAY01002257">
    <property type="protein sequence ID" value="KYB45878.1"/>
    <property type="molecule type" value="Genomic_DNA"/>
</dbReference>
<comment type="caution">
    <text evidence="1">The sequence shown here is derived from an EMBL/GenBank/DDBJ whole genome shotgun (WGS) entry which is preliminary data.</text>
</comment>
<accession>A0A656Z6G7</accession>
<reference evidence="1" key="1">
    <citation type="submission" date="2016-02" db="EMBL/GenBank/DDBJ databases">
        <title>Genomic sequences of Ochrobactrum anthropi.</title>
        <authorList>
            <person name="Chudasama K.S."/>
            <person name="Thaker V.S."/>
        </authorList>
    </citation>
    <scope>NUCLEOTIDE SEQUENCE [LARGE SCALE GENOMIC DNA]</scope>
    <source>
        <strain evidence="1">SUBG007</strain>
    </source>
</reference>
<sequence length="61" mass="6608">MGSHRLLGDVALVIKLDIQLFSALHRRGFPDAILTELQTGDIFVASFFNTAFGLIFGEAVG</sequence>
<gene>
    <name evidence="1" type="ORF">AB664_31280</name>
</gene>
<name>A0A656Z6G7_BRUAN</name>
<evidence type="ECO:0000313" key="1">
    <source>
        <dbReference type="EMBL" id="KYB45878.1"/>
    </source>
</evidence>
<protein>
    <submittedName>
        <fullName evidence="1">Uncharacterized protein</fullName>
    </submittedName>
</protein>
<organism evidence="1">
    <name type="scientific">Brucella anthropi</name>
    <name type="common">Ochrobactrum anthropi</name>
    <dbReference type="NCBI Taxonomy" id="529"/>
    <lineage>
        <taxon>Bacteria</taxon>
        <taxon>Pseudomonadati</taxon>
        <taxon>Pseudomonadota</taxon>
        <taxon>Alphaproteobacteria</taxon>
        <taxon>Hyphomicrobiales</taxon>
        <taxon>Brucellaceae</taxon>
        <taxon>Brucella/Ochrobactrum group</taxon>
        <taxon>Brucella</taxon>
    </lineage>
</organism>
<dbReference type="AlphaFoldDB" id="A0A656Z6G7"/>